<feature type="transmembrane region" description="Helical" evidence="1">
    <location>
        <begin position="6"/>
        <end position="24"/>
    </location>
</feature>
<reference evidence="2" key="1">
    <citation type="submission" date="2023-03" db="EMBL/GenBank/DDBJ databases">
        <title>Andean soil-derived lignocellulolytic bacterial consortium as a source of novel taxa and putative plastic-active enzymes.</title>
        <authorList>
            <person name="Diaz-Garcia L."/>
            <person name="Chuvochina M."/>
            <person name="Feuerriegel G."/>
            <person name="Bunk B."/>
            <person name="Sproer C."/>
            <person name="Streit W.R."/>
            <person name="Rodriguez L.M."/>
            <person name="Overmann J."/>
            <person name="Jimenez D.J."/>
        </authorList>
    </citation>
    <scope>NUCLEOTIDE SEQUENCE</scope>
    <source>
        <strain evidence="2">MAG 7</strain>
    </source>
</reference>
<keyword evidence="1" id="KW-0472">Membrane</keyword>
<evidence type="ECO:0000256" key="1">
    <source>
        <dbReference type="SAM" id="Phobius"/>
    </source>
</evidence>
<dbReference type="AlphaFoldDB" id="A0AAJ5WKD8"/>
<proteinExistence type="predicted"/>
<name>A0AAJ5WKD8_9BACT</name>
<accession>A0AAJ5WKD8</accession>
<evidence type="ECO:0000313" key="3">
    <source>
        <dbReference type="Proteomes" id="UP001220610"/>
    </source>
</evidence>
<evidence type="ECO:0008006" key="4">
    <source>
        <dbReference type="Google" id="ProtNLM"/>
    </source>
</evidence>
<gene>
    <name evidence="2" type="ORF">P0Y53_13450</name>
</gene>
<feature type="transmembrane region" description="Helical" evidence="1">
    <location>
        <begin position="62"/>
        <end position="83"/>
    </location>
</feature>
<keyword evidence="1" id="KW-0812">Transmembrane</keyword>
<organism evidence="2 3">
    <name type="scientific">Candidatus Pseudobacter hemicellulosilyticus</name>
    <dbReference type="NCBI Taxonomy" id="3121375"/>
    <lineage>
        <taxon>Bacteria</taxon>
        <taxon>Pseudomonadati</taxon>
        <taxon>Bacteroidota</taxon>
        <taxon>Chitinophagia</taxon>
        <taxon>Chitinophagales</taxon>
        <taxon>Chitinophagaceae</taxon>
        <taxon>Pseudobacter</taxon>
    </lineage>
</organism>
<protein>
    <recommendedName>
        <fullName evidence="4">Cardiolipin synthase N-terminal domain-containing protein</fullName>
    </recommendedName>
</protein>
<dbReference type="Proteomes" id="UP001220610">
    <property type="component" value="Chromosome"/>
</dbReference>
<feature type="transmembrane region" description="Helical" evidence="1">
    <location>
        <begin position="31"/>
        <end position="50"/>
    </location>
</feature>
<dbReference type="EMBL" id="CP119311">
    <property type="protein sequence ID" value="WEK33491.1"/>
    <property type="molecule type" value="Genomic_DNA"/>
</dbReference>
<sequence length="103" mass="11530">MKSFSSKGFLLAVTGVALIFIGLNPLRDYDLGVWAMWAGFLLVGMVWTWSIWEVIVAEELGFVPRVAWLIVTIALPVVGGLLFNVMRQPRPKVATESNRKMVH</sequence>
<evidence type="ECO:0000313" key="2">
    <source>
        <dbReference type="EMBL" id="WEK33491.1"/>
    </source>
</evidence>
<keyword evidence="1" id="KW-1133">Transmembrane helix</keyword>